<keyword evidence="6 12" id="KW-0418">Kinase</keyword>
<organism evidence="12">
    <name type="scientific">Desulfurivibrio alkaliphilus</name>
    <dbReference type="NCBI Taxonomy" id="427923"/>
    <lineage>
        <taxon>Bacteria</taxon>
        <taxon>Pseudomonadati</taxon>
        <taxon>Thermodesulfobacteriota</taxon>
        <taxon>Desulfobulbia</taxon>
        <taxon>Desulfobulbales</taxon>
        <taxon>Desulfobulbaceae</taxon>
        <taxon>Desulfurivibrio</taxon>
    </lineage>
</organism>
<dbReference type="CDD" id="cd00082">
    <property type="entry name" value="HisKA"/>
    <property type="match status" value="1"/>
</dbReference>
<evidence type="ECO:0000256" key="1">
    <source>
        <dbReference type="ARBA" id="ARBA00000085"/>
    </source>
</evidence>
<dbReference type="Gene3D" id="3.30.565.10">
    <property type="entry name" value="Histidine kinase-like ATPase, C-terminal domain"/>
    <property type="match status" value="1"/>
</dbReference>
<dbReference type="SMART" id="SM00388">
    <property type="entry name" value="HisKA"/>
    <property type="match status" value="1"/>
</dbReference>
<evidence type="ECO:0000259" key="10">
    <source>
        <dbReference type="PROSITE" id="PS50112"/>
    </source>
</evidence>
<gene>
    <name evidence="12" type="ORF">ENN98_03995</name>
</gene>
<dbReference type="Proteomes" id="UP000885986">
    <property type="component" value="Unassembled WGS sequence"/>
</dbReference>
<dbReference type="PRINTS" id="PR00344">
    <property type="entry name" value="BCTRLSENSOR"/>
</dbReference>
<dbReference type="Pfam" id="PF00512">
    <property type="entry name" value="HisKA"/>
    <property type="match status" value="1"/>
</dbReference>
<dbReference type="Pfam" id="PF02518">
    <property type="entry name" value="HATPase_c"/>
    <property type="match status" value="1"/>
</dbReference>
<dbReference type="SUPFAM" id="SSF47384">
    <property type="entry name" value="Homodimeric domain of signal transducing histidine kinase"/>
    <property type="match status" value="1"/>
</dbReference>
<feature type="domain" description="Histidine kinase" evidence="9">
    <location>
        <begin position="298"/>
        <end position="517"/>
    </location>
</feature>
<feature type="domain" description="PAC" evidence="11">
    <location>
        <begin position="87"/>
        <end position="139"/>
    </location>
</feature>
<protein>
    <recommendedName>
        <fullName evidence="2">histidine kinase</fullName>
        <ecNumber evidence="2">2.7.13.3</ecNumber>
    </recommendedName>
</protein>
<dbReference type="InterPro" id="IPR036890">
    <property type="entry name" value="HATPase_C_sf"/>
</dbReference>
<dbReference type="InterPro" id="IPR013767">
    <property type="entry name" value="PAS_fold"/>
</dbReference>
<dbReference type="SMART" id="SM00086">
    <property type="entry name" value="PAC"/>
    <property type="match status" value="2"/>
</dbReference>
<dbReference type="EMBL" id="DSDS01000092">
    <property type="protein sequence ID" value="HET97845.1"/>
    <property type="molecule type" value="Genomic_DNA"/>
</dbReference>
<dbReference type="PANTHER" id="PTHR43065:SF10">
    <property type="entry name" value="PEROXIDE STRESS-ACTIVATED HISTIDINE KINASE MAK3"/>
    <property type="match status" value="1"/>
</dbReference>
<dbReference type="Gene3D" id="3.30.450.20">
    <property type="entry name" value="PAS domain"/>
    <property type="match status" value="2"/>
</dbReference>
<evidence type="ECO:0000256" key="5">
    <source>
        <dbReference type="ARBA" id="ARBA00022741"/>
    </source>
</evidence>
<dbReference type="PROSITE" id="PS50112">
    <property type="entry name" value="PAS"/>
    <property type="match status" value="1"/>
</dbReference>
<dbReference type="EC" id="2.7.13.3" evidence="2"/>
<dbReference type="InterPro" id="IPR003661">
    <property type="entry name" value="HisK_dim/P_dom"/>
</dbReference>
<dbReference type="SUPFAM" id="SSF55785">
    <property type="entry name" value="PYP-like sensor domain (PAS domain)"/>
    <property type="match status" value="2"/>
</dbReference>
<dbReference type="Pfam" id="PF00989">
    <property type="entry name" value="PAS"/>
    <property type="match status" value="1"/>
</dbReference>
<dbReference type="SUPFAM" id="SSF55874">
    <property type="entry name" value="ATPase domain of HSP90 chaperone/DNA topoisomerase II/histidine kinase"/>
    <property type="match status" value="1"/>
</dbReference>
<dbReference type="GO" id="GO:0005524">
    <property type="term" value="F:ATP binding"/>
    <property type="evidence" value="ECO:0007669"/>
    <property type="project" value="UniProtKB-KW"/>
</dbReference>
<dbReference type="PROSITE" id="PS50109">
    <property type="entry name" value="HIS_KIN"/>
    <property type="match status" value="1"/>
</dbReference>
<dbReference type="NCBIfam" id="TIGR00229">
    <property type="entry name" value="sensory_box"/>
    <property type="match status" value="1"/>
</dbReference>
<dbReference type="InterPro" id="IPR003594">
    <property type="entry name" value="HATPase_dom"/>
</dbReference>
<dbReference type="InterPro" id="IPR004358">
    <property type="entry name" value="Sig_transdc_His_kin-like_C"/>
</dbReference>
<evidence type="ECO:0000313" key="12">
    <source>
        <dbReference type="EMBL" id="HET97845.1"/>
    </source>
</evidence>
<proteinExistence type="predicted"/>
<evidence type="ECO:0000256" key="8">
    <source>
        <dbReference type="ARBA" id="ARBA00023012"/>
    </source>
</evidence>
<dbReference type="InterPro" id="IPR000014">
    <property type="entry name" value="PAS"/>
</dbReference>
<dbReference type="InterPro" id="IPR000700">
    <property type="entry name" value="PAS-assoc_C"/>
</dbReference>
<reference evidence="12" key="1">
    <citation type="journal article" date="2020" name="mSystems">
        <title>Genome- and Community-Level Interaction Insights into Carbon Utilization and Element Cycling Functions of Hydrothermarchaeota in Hydrothermal Sediment.</title>
        <authorList>
            <person name="Zhou Z."/>
            <person name="Liu Y."/>
            <person name="Xu W."/>
            <person name="Pan J."/>
            <person name="Luo Z.H."/>
            <person name="Li M."/>
        </authorList>
    </citation>
    <scope>NUCLEOTIDE SEQUENCE [LARGE SCALE GENOMIC DNA]</scope>
    <source>
        <strain evidence="12">SpSt-1224</strain>
    </source>
</reference>
<keyword evidence="3" id="KW-0597">Phosphoprotein</keyword>
<evidence type="ECO:0000256" key="3">
    <source>
        <dbReference type="ARBA" id="ARBA00022553"/>
    </source>
</evidence>
<dbReference type="AlphaFoldDB" id="A0A7C2TJE6"/>
<dbReference type="InterPro" id="IPR005467">
    <property type="entry name" value="His_kinase_dom"/>
</dbReference>
<dbReference type="GO" id="GO:0000155">
    <property type="term" value="F:phosphorelay sensor kinase activity"/>
    <property type="evidence" value="ECO:0007669"/>
    <property type="project" value="InterPro"/>
</dbReference>
<keyword evidence="5" id="KW-0547">Nucleotide-binding</keyword>
<feature type="domain" description="PAS" evidence="10">
    <location>
        <begin position="158"/>
        <end position="203"/>
    </location>
</feature>
<evidence type="ECO:0000259" key="11">
    <source>
        <dbReference type="PROSITE" id="PS50113"/>
    </source>
</evidence>
<evidence type="ECO:0000256" key="6">
    <source>
        <dbReference type="ARBA" id="ARBA00022777"/>
    </source>
</evidence>
<keyword evidence="4" id="KW-0808">Transferase</keyword>
<keyword evidence="8" id="KW-0902">Two-component regulatory system</keyword>
<comment type="caution">
    <text evidence="12">The sequence shown here is derived from an EMBL/GenBank/DDBJ whole genome shotgun (WGS) entry which is preliminary data.</text>
</comment>
<feature type="domain" description="PAC" evidence="11">
    <location>
        <begin position="233"/>
        <end position="285"/>
    </location>
</feature>
<evidence type="ECO:0000259" key="9">
    <source>
        <dbReference type="PROSITE" id="PS50109"/>
    </source>
</evidence>
<keyword evidence="7" id="KW-0067">ATP-binding</keyword>
<dbReference type="SMART" id="SM00091">
    <property type="entry name" value="PAS"/>
    <property type="match status" value="2"/>
</dbReference>
<dbReference type="InterPro" id="IPR001610">
    <property type="entry name" value="PAC"/>
</dbReference>
<dbReference type="SMART" id="SM00387">
    <property type="entry name" value="HATPase_c"/>
    <property type="match status" value="1"/>
</dbReference>
<evidence type="ECO:0000256" key="2">
    <source>
        <dbReference type="ARBA" id="ARBA00012438"/>
    </source>
</evidence>
<evidence type="ECO:0000256" key="7">
    <source>
        <dbReference type="ARBA" id="ARBA00022840"/>
    </source>
</evidence>
<dbReference type="InterPro" id="IPR036097">
    <property type="entry name" value="HisK_dim/P_sf"/>
</dbReference>
<evidence type="ECO:0000256" key="4">
    <source>
        <dbReference type="ARBA" id="ARBA00022679"/>
    </source>
</evidence>
<dbReference type="InterPro" id="IPR035965">
    <property type="entry name" value="PAS-like_dom_sf"/>
</dbReference>
<dbReference type="Gene3D" id="1.10.287.130">
    <property type="match status" value="1"/>
</dbReference>
<dbReference type="InterPro" id="IPR013656">
    <property type="entry name" value="PAS_4"/>
</dbReference>
<accession>A0A7C2TJE6</accession>
<dbReference type="PANTHER" id="PTHR43065">
    <property type="entry name" value="SENSOR HISTIDINE KINASE"/>
    <property type="match status" value="1"/>
</dbReference>
<sequence length="517" mass="57797">MPEGCKEAPRDLWQTVLDGVADPIIVVGADYYIKLMNRAAREYSRCGDRDVARWPHCHQLIFGLERPCDQAGRSCPLQEVLRSRRRVQVEHEHYTAAGELRVFEVLASPLFDDDGRVWGIVESLRDVTTRKRMAIMLRDEQERLERRVRERTAQLLHAKEKAELLYRMSPSAIFTVDGQGLVSSWNDRAEEATGYQRWEVMGRPCPLFADLDLADCAGVEAGEALLARIGRLSGSECQVTLKDGRLRLLRVDTGLLRHPDGEVVGAIGSFEDVTEEKLRAAETMRAGQLAAIGELAAGVAHEINNPINGIINFAQLLVDDSPGGEGGEMLVRIIEEGERIADIVRNLLSFSRQHRTEDVEPVMIGEVIDNALALYTHQMFKDGITLSVDLDEGLPLLSVNPQQLQQVFLNLLSNARHALNQRYPGKDPDKRLDIRARPWSENGNSYVRTTVTDHGTGIPREIIEHIFEPFFSSKKMGEGTGLGLSISQGIMRELGGFLRVESEYGKHTTMMVDLPVS</sequence>
<dbReference type="PROSITE" id="PS50113">
    <property type="entry name" value="PAC"/>
    <property type="match status" value="2"/>
</dbReference>
<dbReference type="Pfam" id="PF08448">
    <property type="entry name" value="PAS_4"/>
    <property type="match status" value="1"/>
</dbReference>
<dbReference type="CDD" id="cd00130">
    <property type="entry name" value="PAS"/>
    <property type="match status" value="2"/>
</dbReference>
<comment type="catalytic activity">
    <reaction evidence="1">
        <text>ATP + protein L-histidine = ADP + protein N-phospho-L-histidine.</text>
        <dbReference type="EC" id="2.7.13.3"/>
    </reaction>
</comment>
<dbReference type="GO" id="GO:0006355">
    <property type="term" value="P:regulation of DNA-templated transcription"/>
    <property type="evidence" value="ECO:0007669"/>
    <property type="project" value="InterPro"/>
</dbReference>
<name>A0A7C2TJE6_9BACT</name>